<name>Q2G910_NOVAD</name>
<comment type="subcellular location">
    <subcellularLocation>
        <location evidence="1">Cell envelope</location>
    </subcellularLocation>
</comment>
<dbReference type="PANTHER" id="PTHR30158:SF3">
    <property type="entry name" value="MULTIDRUG EFFLUX PUMP SUBUNIT ACRA-RELATED"/>
    <property type="match status" value="1"/>
</dbReference>
<dbReference type="Gene3D" id="2.40.30.170">
    <property type="match status" value="1"/>
</dbReference>
<feature type="domain" description="Multidrug resistance protein MdtA-like alpha-helical hairpin" evidence="4">
    <location>
        <begin position="113"/>
        <end position="181"/>
    </location>
</feature>
<feature type="domain" description="Multidrug resistance protein MdtA-like barrel-sandwich hybrid" evidence="5">
    <location>
        <begin position="71"/>
        <end position="213"/>
    </location>
</feature>
<dbReference type="HOGENOM" id="CLU_018816_2_1_5"/>
<keyword evidence="3" id="KW-0732">Signal</keyword>
<evidence type="ECO:0000259" key="5">
    <source>
        <dbReference type="Pfam" id="PF25917"/>
    </source>
</evidence>
<feature type="domain" description="Multidrug resistance protein MdtA-like C-terminal permuted SH3" evidence="7">
    <location>
        <begin position="309"/>
        <end position="369"/>
    </location>
</feature>
<keyword evidence="9" id="KW-1185">Reference proteome</keyword>
<dbReference type="eggNOG" id="COG0845">
    <property type="taxonomic scope" value="Bacteria"/>
</dbReference>
<dbReference type="EMBL" id="CP000248">
    <property type="protein sequence ID" value="ABD25663.1"/>
    <property type="molecule type" value="Genomic_DNA"/>
</dbReference>
<dbReference type="STRING" id="279238.Saro_1218"/>
<dbReference type="Proteomes" id="UP000009134">
    <property type="component" value="Chromosome"/>
</dbReference>
<dbReference type="PROSITE" id="PS51257">
    <property type="entry name" value="PROKAR_LIPOPROTEIN"/>
    <property type="match status" value="1"/>
</dbReference>
<proteinExistence type="inferred from homology"/>
<gene>
    <name evidence="8" type="ordered locus">Saro_1218</name>
</gene>
<evidence type="ECO:0000259" key="4">
    <source>
        <dbReference type="Pfam" id="PF25876"/>
    </source>
</evidence>
<dbReference type="Pfam" id="PF25876">
    <property type="entry name" value="HH_MFP_RND"/>
    <property type="match status" value="1"/>
</dbReference>
<dbReference type="InterPro" id="IPR058625">
    <property type="entry name" value="MdtA-like_BSH"/>
</dbReference>
<organism evidence="8 9">
    <name type="scientific">Novosphingobium aromaticivorans (strain ATCC 700278 / DSM 12444 / CCUG 56034 / CIP 105152 / NBRC 16084 / F199)</name>
    <dbReference type="NCBI Taxonomy" id="279238"/>
    <lineage>
        <taxon>Bacteria</taxon>
        <taxon>Pseudomonadati</taxon>
        <taxon>Pseudomonadota</taxon>
        <taxon>Alphaproteobacteria</taxon>
        <taxon>Sphingomonadales</taxon>
        <taxon>Sphingomonadaceae</taxon>
        <taxon>Novosphingobium</taxon>
    </lineage>
</organism>
<evidence type="ECO:0000313" key="8">
    <source>
        <dbReference type="EMBL" id="ABD25663.1"/>
    </source>
</evidence>
<dbReference type="Pfam" id="PF25917">
    <property type="entry name" value="BSH_RND"/>
    <property type="match status" value="1"/>
</dbReference>
<dbReference type="GO" id="GO:0005886">
    <property type="term" value="C:plasma membrane"/>
    <property type="evidence" value="ECO:0007669"/>
    <property type="project" value="UniProtKB-SubCell"/>
</dbReference>
<feature type="chain" id="PRO_5004208441" evidence="3">
    <location>
        <begin position="32"/>
        <end position="402"/>
    </location>
</feature>
<dbReference type="GO" id="GO:0022857">
    <property type="term" value="F:transmembrane transporter activity"/>
    <property type="evidence" value="ECO:0007669"/>
    <property type="project" value="InterPro"/>
</dbReference>
<dbReference type="RefSeq" id="WP_011444877.1">
    <property type="nucleotide sequence ID" value="NC_007794.1"/>
</dbReference>
<dbReference type="InterPro" id="IPR058624">
    <property type="entry name" value="MdtA-like_HH"/>
</dbReference>
<sequence length="402" mass="41540">MVRSDPARLSLPSTIRYPLFAFAAAASFALAGCGSSAEPAGKPAPTVGVVIARQQPVELTAELSGRTEASEVAEVRPQVAGIVMARLFPEGSFVRAGQPLYQIDSRIYAASSAQAAASLASAQATVEANRLKAERFRLLAEQGGVSRQDAADALAAYNQSRAAVEQARASLASARVNLGFTRVTSPISGRIGISMVTKGALVTANQAEPMAKVQRLDPMYVNIKQSGADFIALRRALESGKLVSGAAPVRVILPDGSEYPVTGRLNPADIDVDPETGTITVRAVVPNPRGDLLPGLFVRARVGQGTVPNGILVPQAAVSRDPRGRASVLVAGAGDMLEKREIVAETPVGQNWLVTGGLKPGDRVVVEGLINAREGQKAKVVAAGSKAASDATAPSDAKGAGK</sequence>
<evidence type="ECO:0000259" key="7">
    <source>
        <dbReference type="Pfam" id="PF25967"/>
    </source>
</evidence>
<dbReference type="InterPro" id="IPR058627">
    <property type="entry name" value="MdtA-like_C"/>
</dbReference>
<dbReference type="InterPro" id="IPR058626">
    <property type="entry name" value="MdtA-like_b-barrel"/>
</dbReference>
<comment type="similarity">
    <text evidence="2">Belongs to the membrane fusion protein (MFP) (TC 8.A.1) family.</text>
</comment>
<dbReference type="KEGG" id="nar:Saro_1218"/>
<feature type="signal peptide" evidence="3">
    <location>
        <begin position="1"/>
        <end position="31"/>
    </location>
</feature>
<evidence type="ECO:0000259" key="6">
    <source>
        <dbReference type="Pfam" id="PF25944"/>
    </source>
</evidence>
<dbReference type="FunFam" id="2.40.420.20:FF:000001">
    <property type="entry name" value="Efflux RND transporter periplasmic adaptor subunit"/>
    <property type="match status" value="1"/>
</dbReference>
<dbReference type="Gene3D" id="1.10.287.470">
    <property type="entry name" value="Helix hairpin bin"/>
    <property type="match status" value="1"/>
</dbReference>
<dbReference type="Pfam" id="PF25967">
    <property type="entry name" value="RND-MFP_C"/>
    <property type="match status" value="1"/>
</dbReference>
<evidence type="ECO:0000313" key="9">
    <source>
        <dbReference type="Proteomes" id="UP000009134"/>
    </source>
</evidence>
<dbReference type="Gene3D" id="2.40.50.100">
    <property type="match status" value="1"/>
</dbReference>
<dbReference type="GO" id="GO:0046677">
    <property type="term" value="P:response to antibiotic"/>
    <property type="evidence" value="ECO:0007669"/>
    <property type="project" value="TreeGrafter"/>
</dbReference>
<dbReference type="SUPFAM" id="SSF111369">
    <property type="entry name" value="HlyD-like secretion proteins"/>
    <property type="match status" value="1"/>
</dbReference>
<evidence type="ECO:0000256" key="1">
    <source>
        <dbReference type="ARBA" id="ARBA00004196"/>
    </source>
</evidence>
<evidence type="ECO:0000256" key="3">
    <source>
        <dbReference type="SAM" id="SignalP"/>
    </source>
</evidence>
<evidence type="ECO:0000256" key="2">
    <source>
        <dbReference type="ARBA" id="ARBA00009477"/>
    </source>
</evidence>
<protein>
    <submittedName>
        <fullName evidence="8">Secretion protein HlyD</fullName>
    </submittedName>
</protein>
<dbReference type="Pfam" id="PF25944">
    <property type="entry name" value="Beta-barrel_RND"/>
    <property type="match status" value="1"/>
</dbReference>
<dbReference type="PANTHER" id="PTHR30158">
    <property type="entry name" value="ACRA/E-RELATED COMPONENT OF DRUG EFFLUX TRANSPORTER"/>
    <property type="match status" value="1"/>
</dbReference>
<dbReference type="AlphaFoldDB" id="Q2G910"/>
<dbReference type="Gene3D" id="2.40.420.20">
    <property type="match status" value="1"/>
</dbReference>
<accession>Q2G910</accession>
<feature type="domain" description="Multidrug resistance protein MdtA-like beta-barrel" evidence="6">
    <location>
        <begin position="218"/>
        <end position="305"/>
    </location>
</feature>
<dbReference type="NCBIfam" id="TIGR01730">
    <property type="entry name" value="RND_mfp"/>
    <property type="match status" value="1"/>
</dbReference>
<dbReference type="InterPro" id="IPR006143">
    <property type="entry name" value="RND_pump_MFP"/>
</dbReference>
<reference evidence="9" key="1">
    <citation type="submission" date="2006-01" db="EMBL/GenBank/DDBJ databases">
        <title>Complete sequence of Novosphingobium aromaticivorans DSM 12444.</title>
        <authorList>
            <consortium name="US DOE Joint Genome Institute"/>
            <person name="Copeland A."/>
            <person name="Lucas S."/>
            <person name="Lapidus A."/>
            <person name="Barry K."/>
            <person name="Detter J.C."/>
            <person name="Glavina T."/>
            <person name="Hammon N."/>
            <person name="Israni S."/>
            <person name="Pitluck S."/>
            <person name="Chain P."/>
            <person name="Malfatti S."/>
            <person name="Shin M."/>
            <person name="Vergez L."/>
            <person name="Schmutz J."/>
            <person name="Larimer F."/>
            <person name="Land M."/>
            <person name="Kyrpides N."/>
            <person name="Ivanova N."/>
            <person name="Fredrickson J."/>
            <person name="Balkwill D."/>
            <person name="Romine M.F."/>
            <person name="Richardson P."/>
        </authorList>
    </citation>
    <scope>NUCLEOTIDE SEQUENCE [LARGE SCALE GENOMIC DNA]</scope>
    <source>
        <strain evidence="9">ATCC 700278 / DSM 12444 / CCUG 56034 / CIP 105152 / NBRC 16084 / F199</strain>
    </source>
</reference>